<dbReference type="InterPro" id="IPR037684">
    <property type="entry name" value="GBP_C"/>
</dbReference>
<keyword evidence="5" id="KW-0342">GTP-binding</keyword>
<dbReference type="CDD" id="cd16269">
    <property type="entry name" value="GBP_C"/>
    <property type="match status" value="1"/>
</dbReference>
<dbReference type="FunFam" id="1.20.1000.10:FF:000001">
    <property type="entry name" value="Guanylate binding protein 1"/>
    <property type="match status" value="1"/>
</dbReference>
<dbReference type="Gene3D" id="3.40.50.300">
    <property type="entry name" value="P-loop containing nucleotide triphosphate hydrolases"/>
    <property type="match status" value="1"/>
</dbReference>
<dbReference type="PROSITE" id="PS51715">
    <property type="entry name" value="G_GB1_RHD3"/>
    <property type="match status" value="1"/>
</dbReference>
<evidence type="ECO:0000256" key="1">
    <source>
        <dbReference type="ARBA" id="ARBA00022588"/>
    </source>
</evidence>
<evidence type="ECO:0000256" key="5">
    <source>
        <dbReference type="ARBA" id="ARBA00023134"/>
    </source>
</evidence>
<dbReference type="GO" id="GO:0005525">
    <property type="term" value="F:GTP binding"/>
    <property type="evidence" value="ECO:0007669"/>
    <property type="project" value="UniProtKB-KW"/>
</dbReference>
<evidence type="ECO:0000256" key="2">
    <source>
        <dbReference type="ARBA" id="ARBA00022741"/>
    </source>
</evidence>
<evidence type="ECO:0000313" key="10">
    <source>
        <dbReference type="Proteomes" id="UP000829720"/>
    </source>
</evidence>
<proteinExistence type="inferred from homology"/>
<evidence type="ECO:0000256" key="3">
    <source>
        <dbReference type="ARBA" id="ARBA00022801"/>
    </source>
</evidence>
<keyword evidence="3" id="KW-0378">Hydrolase</keyword>
<dbReference type="InterPro" id="IPR030386">
    <property type="entry name" value="G_GB1_RHD3_dom"/>
</dbReference>
<evidence type="ECO:0000259" key="8">
    <source>
        <dbReference type="PROSITE" id="PS51715"/>
    </source>
</evidence>
<dbReference type="SUPFAM" id="SSF52540">
    <property type="entry name" value="P-loop containing nucleoside triphosphate hydrolases"/>
    <property type="match status" value="1"/>
</dbReference>
<keyword evidence="10" id="KW-1185">Reference proteome</keyword>
<evidence type="ECO:0000256" key="4">
    <source>
        <dbReference type="ARBA" id="ARBA00022859"/>
    </source>
</evidence>
<feature type="domain" description="GB1/RHD3-type G" evidence="8">
    <location>
        <begin position="38"/>
        <end position="278"/>
    </location>
</feature>
<comment type="caution">
    <text evidence="9">The sequence shown here is derived from an EMBL/GenBank/DDBJ whole genome shotgun (WGS) entry which is preliminary data.</text>
</comment>
<dbReference type="Proteomes" id="UP000829720">
    <property type="component" value="Unassembled WGS sequence"/>
</dbReference>
<comment type="similarity">
    <text evidence="6">Belongs to the TRAFAC class dynamin-like GTPase superfamily. GB1/RHD3 GTPase family.</text>
</comment>
<reference evidence="9" key="1">
    <citation type="submission" date="2021-01" db="EMBL/GenBank/DDBJ databases">
        <authorList>
            <person name="Zahm M."/>
            <person name="Roques C."/>
            <person name="Cabau C."/>
            <person name="Klopp C."/>
            <person name="Donnadieu C."/>
            <person name="Jouanno E."/>
            <person name="Lampietro C."/>
            <person name="Louis A."/>
            <person name="Herpin A."/>
            <person name="Echchiki A."/>
            <person name="Berthelot C."/>
            <person name="Parey E."/>
            <person name="Roest-Crollius H."/>
            <person name="Braasch I."/>
            <person name="Postlethwait J."/>
            <person name="Bobe J."/>
            <person name="Montfort J."/>
            <person name="Bouchez O."/>
            <person name="Begum T."/>
            <person name="Mejri S."/>
            <person name="Adams A."/>
            <person name="Chen W.-J."/>
            <person name="Guiguen Y."/>
        </authorList>
    </citation>
    <scope>NUCLEOTIDE SEQUENCE</scope>
    <source>
        <tissue evidence="9">Blood</tissue>
    </source>
</reference>
<keyword evidence="4" id="KW-0391">Immunity</keyword>
<dbReference type="SUPFAM" id="SSF48340">
    <property type="entry name" value="Interferon-induced guanylate-binding protein 1 (GBP1), C-terminal domain"/>
    <property type="match status" value="1"/>
</dbReference>
<dbReference type="InterPro" id="IPR027417">
    <property type="entry name" value="P-loop_NTPase"/>
</dbReference>
<protein>
    <recommendedName>
        <fullName evidence="8">GB1/RHD3-type G domain-containing protein</fullName>
    </recommendedName>
</protein>
<evidence type="ECO:0000313" key="9">
    <source>
        <dbReference type="EMBL" id="KAI1887372.1"/>
    </source>
</evidence>
<dbReference type="OrthoDB" id="2135133at2759"/>
<evidence type="ECO:0000256" key="7">
    <source>
        <dbReference type="SAM" id="Coils"/>
    </source>
</evidence>
<dbReference type="GO" id="GO:0003924">
    <property type="term" value="F:GTPase activity"/>
    <property type="evidence" value="ECO:0007669"/>
    <property type="project" value="InterPro"/>
</dbReference>
<dbReference type="Pfam" id="PF02841">
    <property type="entry name" value="GBP_C"/>
    <property type="match status" value="1"/>
</dbReference>
<dbReference type="InterPro" id="IPR003191">
    <property type="entry name" value="Guanylate-bd/ATL_C"/>
</dbReference>
<gene>
    <name evidence="9" type="ORF">AGOR_G00189620</name>
</gene>
<evidence type="ECO:0000256" key="6">
    <source>
        <dbReference type="PROSITE-ProRule" id="PRU01052"/>
    </source>
</evidence>
<dbReference type="InterPro" id="IPR036543">
    <property type="entry name" value="Guanylate-bd_C_sf"/>
</dbReference>
<name>A0A8T3CUV9_9TELE</name>
<organism evidence="9 10">
    <name type="scientific">Albula goreensis</name>
    <dbReference type="NCBI Taxonomy" id="1534307"/>
    <lineage>
        <taxon>Eukaryota</taxon>
        <taxon>Metazoa</taxon>
        <taxon>Chordata</taxon>
        <taxon>Craniata</taxon>
        <taxon>Vertebrata</taxon>
        <taxon>Euteleostomi</taxon>
        <taxon>Actinopterygii</taxon>
        <taxon>Neopterygii</taxon>
        <taxon>Teleostei</taxon>
        <taxon>Albuliformes</taxon>
        <taxon>Albulidae</taxon>
        <taxon>Albula</taxon>
    </lineage>
</organism>
<keyword evidence="7" id="KW-0175">Coiled coil</keyword>
<dbReference type="AlphaFoldDB" id="A0A8T3CUV9"/>
<sequence length="594" mass="67397">MSQEESVEMQKPVCLIDSESTGKLQVNQEALNILTSIRQPVVVVSIVGMYRTGKSYLMNRLAGKNTGFALGSTIQSETKGIWMWCVPHPYKKNHTLVLLDTEGLGDVEKGDQAHDTWIFALAVLLSSTFVYNSMGTINNEAVMSLHYVTELTEHIKVKSSLEKEEETASNFTRFFPAFVWAVRDFTLELKIGGQQVTADDYLENSLKLMKGHSKQAVYSNAPRECIRNYFPSRKCFVFDQPASKDKLRIIEQLTDADLEPSFVKQTAEFCSYIFSHSNAKTITGGFTATGHMLGNLAAAYVEAIRNGSVPCLENAVLALSQIENSTAVEQSLALYRQLLGERVKLHTETQEELSRVHEGCLKEALEFFMKRSFKDENQVYQKQLMERIKDEYDGKCSENAVQSQTHCAALLQQLWSKLDHESFMRPGGYTDYRVQMDSIIQTYKGTPGKGVQADQALEIFVKEKSDLGASILSADKNLTEQERRVKEEEARAEMERFKAEVAKREQEDTMKRLEDAEKAHRENERQLMERMERERKAALEENQRVLDQRLKEQRALMQEGFESRSKMMEAQIQSLRQEVAASRNSGDGGGCVLL</sequence>
<dbReference type="CDD" id="cd01851">
    <property type="entry name" value="GBP"/>
    <property type="match status" value="1"/>
</dbReference>
<dbReference type="InterPro" id="IPR015894">
    <property type="entry name" value="Guanylate-bd_N"/>
</dbReference>
<dbReference type="EMBL" id="JAERUA010000018">
    <property type="protein sequence ID" value="KAI1887372.1"/>
    <property type="molecule type" value="Genomic_DNA"/>
</dbReference>
<dbReference type="PANTHER" id="PTHR10751">
    <property type="entry name" value="GUANYLATE BINDING PROTEIN"/>
    <property type="match status" value="1"/>
</dbReference>
<feature type="coiled-coil region" evidence="7">
    <location>
        <begin position="471"/>
        <end position="585"/>
    </location>
</feature>
<keyword evidence="2" id="KW-0547">Nucleotide-binding</keyword>
<keyword evidence="1" id="KW-0399">Innate immunity</keyword>
<dbReference type="FunFam" id="3.40.50.300:FF:000422">
    <property type="entry name" value="Guanylate-binding protein 1"/>
    <property type="match status" value="1"/>
</dbReference>
<accession>A0A8T3CUV9</accession>
<dbReference type="Gene3D" id="1.20.1000.10">
    <property type="entry name" value="Guanylate-binding protein, C-terminal domain"/>
    <property type="match status" value="1"/>
</dbReference>
<dbReference type="GO" id="GO:0045087">
    <property type="term" value="P:innate immune response"/>
    <property type="evidence" value="ECO:0007669"/>
    <property type="project" value="UniProtKB-KW"/>
</dbReference>
<dbReference type="Pfam" id="PF02263">
    <property type="entry name" value="GBP"/>
    <property type="match status" value="1"/>
</dbReference>